<dbReference type="SUPFAM" id="SSF47954">
    <property type="entry name" value="Cyclin-like"/>
    <property type="match status" value="1"/>
</dbReference>
<dbReference type="OrthoDB" id="2436478at2759"/>
<dbReference type="InterPro" id="IPR036915">
    <property type="entry name" value="Cyclin-like_sf"/>
</dbReference>
<protein>
    <recommendedName>
        <fullName evidence="4">BRF2-like C-terminal domain-containing protein</fullName>
    </recommendedName>
</protein>
<sequence>MISHFHRLQEPAMPEPRKPTIITVNSVSRNSDNSNNYTSARAILDGGDNQATSFECPACSSKNVFEDDQGYITCHNCGHLLAENVSLHVSSEGPDVSGYTRVNNLGRPFVASANFQRRTTAPYESQERRRIYRGKRYAQIRDYLIAAGHSNGLVMTDVNRSYHLWRRVMSISPLQFWTPAARAALACLYLAAKESKRGLSLVQIAVRAEMSPYDIGATYKLIKSILIKQGFLDPNQECFNTEEDPWIVLERILTFGSTDSIQRGDMDELSHEIQDAFGIGKEPEERSFCLRGLLSSAQKCMTIAIDSGLVTGRYLHAMVAACLLVAVQVQLQLVQIPEELVHFVTIAFTSGLNTVKDRYKELKKCMLVWARRLPFVKSAGKIKDTKLVYYLDDVLKYFGHLEEQNKRLWAALDEATSADFKGDNSGDDTSDRIGPGEFISEEDLVFEQEDTSPWNLDDDVQDDENIMDIMGITDRDIEMDEDHGTQDEEKPVERLYPPAYIASINQRAKKAEHLELAKESLSGSCEQGDHGEAKIKSDRELQRIDMIKQLLMLGNRSEQELLDATDNTLSYWISADQAKAAGETTVRSNENLDSTELTPEDMTDREMETYLRSKPEREAMWRVMGPVYVDAELQAQNLALKRTLQKDRRQHRKRASDRKRKPAADMQSHTTKRIRSSKLCLEALGDAEGDGGSDSGARDDQAIDEYDGGEQGLVRDETWDPVEDIEADGHNDDDYGAYDEYDDYGD</sequence>
<comment type="caution">
    <text evidence="5">The sequence shown here is derived from an EMBL/GenBank/DDBJ whole genome shotgun (WGS) entry which is preliminary data.</text>
</comment>
<gene>
    <name evidence="5" type="ORF">BG011_003864</name>
</gene>
<proteinExistence type="predicted"/>
<evidence type="ECO:0000313" key="5">
    <source>
        <dbReference type="EMBL" id="KAG0257584.1"/>
    </source>
</evidence>
<evidence type="ECO:0000256" key="3">
    <source>
        <dbReference type="SAM" id="MobiDB-lite"/>
    </source>
</evidence>
<dbReference type="Pfam" id="PF21886">
    <property type="entry name" value="BRF2-like_C_cyclin_rpt"/>
    <property type="match status" value="1"/>
</dbReference>
<reference evidence="5" key="1">
    <citation type="journal article" date="2020" name="Fungal Divers.">
        <title>Resolving the Mortierellaceae phylogeny through synthesis of multi-gene phylogenetics and phylogenomics.</title>
        <authorList>
            <person name="Vandepol N."/>
            <person name="Liber J."/>
            <person name="Desiro A."/>
            <person name="Na H."/>
            <person name="Kennedy M."/>
            <person name="Barry K."/>
            <person name="Grigoriev I.V."/>
            <person name="Miller A.N."/>
            <person name="O'Donnell K."/>
            <person name="Stajich J.E."/>
            <person name="Bonito G."/>
        </authorList>
    </citation>
    <scope>NUCLEOTIDE SEQUENCE</scope>
    <source>
        <strain evidence="5">KOD948</strain>
    </source>
</reference>
<evidence type="ECO:0000256" key="2">
    <source>
        <dbReference type="ARBA" id="ARBA00022833"/>
    </source>
</evidence>
<dbReference type="Gene3D" id="1.10.472.170">
    <property type="match status" value="1"/>
</dbReference>
<feature type="domain" description="BRF2-like C-terminal" evidence="4">
    <location>
        <begin position="293"/>
        <end position="397"/>
    </location>
</feature>
<name>A0A9P6Q056_9FUNG</name>
<dbReference type="AlphaFoldDB" id="A0A9P6Q056"/>
<feature type="region of interest" description="Disordered" evidence="3">
    <location>
        <begin position="642"/>
        <end position="746"/>
    </location>
</feature>
<accession>A0A9P6Q056</accession>
<evidence type="ECO:0000256" key="1">
    <source>
        <dbReference type="ARBA" id="ARBA00022771"/>
    </source>
</evidence>
<feature type="compositionally biased region" description="Acidic residues" evidence="3">
    <location>
        <begin position="734"/>
        <end position="746"/>
    </location>
</feature>
<dbReference type="EMBL" id="JAAAJA010000252">
    <property type="protein sequence ID" value="KAG0257584.1"/>
    <property type="molecule type" value="Genomic_DNA"/>
</dbReference>
<keyword evidence="2" id="KW-0862">Zinc</keyword>
<dbReference type="Proteomes" id="UP000726737">
    <property type="component" value="Unassembled WGS sequence"/>
</dbReference>
<dbReference type="InterPro" id="IPR054078">
    <property type="entry name" value="BRF2-like_C"/>
</dbReference>
<keyword evidence="6" id="KW-1185">Reference proteome</keyword>
<dbReference type="GO" id="GO:0008270">
    <property type="term" value="F:zinc ion binding"/>
    <property type="evidence" value="ECO:0007669"/>
    <property type="project" value="UniProtKB-KW"/>
</dbReference>
<organism evidence="5 6">
    <name type="scientific">Mortierella polycephala</name>
    <dbReference type="NCBI Taxonomy" id="41804"/>
    <lineage>
        <taxon>Eukaryota</taxon>
        <taxon>Fungi</taxon>
        <taxon>Fungi incertae sedis</taxon>
        <taxon>Mucoromycota</taxon>
        <taxon>Mortierellomycotina</taxon>
        <taxon>Mortierellomycetes</taxon>
        <taxon>Mortierellales</taxon>
        <taxon>Mortierellaceae</taxon>
        <taxon>Mortierella</taxon>
    </lineage>
</organism>
<keyword evidence="1" id="KW-0863">Zinc-finger</keyword>
<evidence type="ECO:0000313" key="6">
    <source>
        <dbReference type="Proteomes" id="UP000726737"/>
    </source>
</evidence>
<evidence type="ECO:0000259" key="4">
    <source>
        <dbReference type="Pfam" id="PF21886"/>
    </source>
</evidence>
<feature type="compositionally biased region" description="Basic residues" evidence="3">
    <location>
        <begin position="648"/>
        <end position="661"/>
    </location>
</feature>
<keyword evidence="1" id="KW-0479">Metal-binding</keyword>